<dbReference type="InterPro" id="IPR036388">
    <property type="entry name" value="WH-like_DNA-bd_sf"/>
</dbReference>
<dbReference type="SUPFAM" id="SSF140931">
    <property type="entry name" value="Fic-like"/>
    <property type="match status" value="1"/>
</dbReference>
<feature type="domain" description="Fido" evidence="3">
    <location>
        <begin position="64"/>
        <end position="220"/>
    </location>
</feature>
<dbReference type="InterPro" id="IPR003812">
    <property type="entry name" value="Fido"/>
</dbReference>
<protein>
    <recommendedName>
        <fullName evidence="3">Fido domain-containing protein</fullName>
    </recommendedName>
</protein>
<evidence type="ECO:0000259" key="3">
    <source>
        <dbReference type="PROSITE" id="PS51459"/>
    </source>
</evidence>
<name>A0A0F9ZKE1_9BACT</name>
<sequence>MVNLSYHLSEGLEKNLKEIEALRTKVLTTPILPKNEFRLRWESNINKTYWGLTLADNPLTKNQIAKLLVNPLPKKLSDPQKEVIAYMNTLQYIRNNWLIDVLEIYNLSCKSIFGSTISYYRSKEAGVKKILEFIESGKIHPVIQAGLLQIEIIKLSPFENGTGRVARLLSHLILGKFGYDLRGLLVLEDYYREDLISLKEATTSIERYKNATYWLEYFTEGVKLGMEKVLKNLEITGSEPVRQFGWKLTDRQNKILERLENPNLKITNKDVQKMFGVSQITASRDLSKMANLGILLPHGKGRSVFYTK</sequence>
<dbReference type="STRING" id="1618566.UR35_C0007G0029"/>
<organism evidence="4 5">
    <name type="scientific">Candidatus Woesebacteria bacterium GW2011_GWB1_33_22</name>
    <dbReference type="NCBI Taxonomy" id="1618566"/>
    <lineage>
        <taxon>Bacteria</taxon>
        <taxon>Candidatus Woeseibacteriota</taxon>
    </lineage>
</organism>
<evidence type="ECO:0000256" key="2">
    <source>
        <dbReference type="ARBA" id="ARBA00023163"/>
    </source>
</evidence>
<evidence type="ECO:0000313" key="4">
    <source>
        <dbReference type="EMBL" id="KKP44613.1"/>
    </source>
</evidence>
<dbReference type="Gene3D" id="1.10.3290.10">
    <property type="entry name" value="Fido-like domain"/>
    <property type="match status" value="1"/>
</dbReference>
<dbReference type="PANTHER" id="PTHR13504">
    <property type="entry name" value="FIDO DOMAIN-CONTAINING PROTEIN DDB_G0283145"/>
    <property type="match status" value="1"/>
</dbReference>
<dbReference type="InterPro" id="IPR036597">
    <property type="entry name" value="Fido-like_dom_sf"/>
</dbReference>
<dbReference type="InterPro" id="IPR001034">
    <property type="entry name" value="DeoR_HTH"/>
</dbReference>
<evidence type="ECO:0000256" key="1">
    <source>
        <dbReference type="ARBA" id="ARBA00023015"/>
    </source>
</evidence>
<comment type="caution">
    <text evidence="4">The sequence shown here is derived from an EMBL/GenBank/DDBJ whole genome shotgun (WGS) entry which is preliminary data.</text>
</comment>
<proteinExistence type="predicted"/>
<dbReference type="Pfam" id="PF02661">
    <property type="entry name" value="Fic"/>
    <property type="match status" value="1"/>
</dbReference>
<dbReference type="Pfam" id="PF08220">
    <property type="entry name" value="HTH_DeoR"/>
    <property type="match status" value="1"/>
</dbReference>
<dbReference type="PANTHER" id="PTHR13504:SF38">
    <property type="entry name" value="FIDO DOMAIN-CONTAINING PROTEIN"/>
    <property type="match status" value="1"/>
</dbReference>
<dbReference type="Gene3D" id="1.10.10.10">
    <property type="entry name" value="Winged helix-like DNA-binding domain superfamily/Winged helix DNA-binding domain"/>
    <property type="match status" value="1"/>
</dbReference>
<keyword evidence="1" id="KW-0805">Transcription regulation</keyword>
<gene>
    <name evidence="4" type="ORF">UR35_C0007G0029</name>
</gene>
<reference evidence="4 5" key="1">
    <citation type="journal article" date="2015" name="Nature">
        <title>rRNA introns, odd ribosomes, and small enigmatic genomes across a large radiation of phyla.</title>
        <authorList>
            <person name="Brown C.T."/>
            <person name="Hug L.A."/>
            <person name="Thomas B.C."/>
            <person name="Sharon I."/>
            <person name="Castelle C.J."/>
            <person name="Singh A."/>
            <person name="Wilkins M.J."/>
            <person name="Williams K.H."/>
            <person name="Banfield J.F."/>
        </authorList>
    </citation>
    <scope>NUCLEOTIDE SEQUENCE [LARGE SCALE GENOMIC DNA]</scope>
</reference>
<dbReference type="PROSITE" id="PS51459">
    <property type="entry name" value="FIDO"/>
    <property type="match status" value="1"/>
</dbReference>
<accession>A0A0F9ZKE1</accession>
<dbReference type="SUPFAM" id="SSF46785">
    <property type="entry name" value="Winged helix' DNA-binding domain"/>
    <property type="match status" value="1"/>
</dbReference>
<evidence type="ECO:0000313" key="5">
    <source>
        <dbReference type="Proteomes" id="UP000034778"/>
    </source>
</evidence>
<dbReference type="AlphaFoldDB" id="A0A0F9ZKE1"/>
<dbReference type="GO" id="GO:0003700">
    <property type="term" value="F:DNA-binding transcription factor activity"/>
    <property type="evidence" value="ECO:0007669"/>
    <property type="project" value="InterPro"/>
</dbReference>
<dbReference type="Proteomes" id="UP000034778">
    <property type="component" value="Unassembled WGS sequence"/>
</dbReference>
<keyword evidence="2" id="KW-0804">Transcription</keyword>
<dbReference type="InterPro" id="IPR040198">
    <property type="entry name" value="Fido_containing"/>
</dbReference>
<dbReference type="InterPro" id="IPR036390">
    <property type="entry name" value="WH_DNA-bd_sf"/>
</dbReference>
<dbReference type="EMBL" id="LBOW01000007">
    <property type="protein sequence ID" value="KKP44613.1"/>
    <property type="molecule type" value="Genomic_DNA"/>
</dbReference>